<organism evidence="8 9">
    <name type="scientific">Phytophthora oleae</name>
    <dbReference type="NCBI Taxonomy" id="2107226"/>
    <lineage>
        <taxon>Eukaryota</taxon>
        <taxon>Sar</taxon>
        <taxon>Stramenopiles</taxon>
        <taxon>Oomycota</taxon>
        <taxon>Peronosporomycetes</taxon>
        <taxon>Peronosporales</taxon>
        <taxon>Peronosporaceae</taxon>
        <taxon>Phytophthora</taxon>
    </lineage>
</organism>
<dbReference type="PANTHER" id="PTHR11254:SF440">
    <property type="entry name" value="E3 UBIQUITIN-PROTEIN LIGASE NEDD-4"/>
    <property type="match status" value="1"/>
</dbReference>
<comment type="caution">
    <text evidence="6">Lacks conserved residue(s) required for the propagation of feature annotation.</text>
</comment>
<gene>
    <name evidence="8" type="ORF">V7S43_006399</name>
</gene>
<dbReference type="PROSITE" id="PS50237">
    <property type="entry name" value="HECT"/>
    <property type="match status" value="1"/>
</dbReference>
<dbReference type="GO" id="GO:0061630">
    <property type="term" value="F:ubiquitin protein ligase activity"/>
    <property type="evidence" value="ECO:0007669"/>
    <property type="project" value="UniProtKB-EC"/>
</dbReference>
<evidence type="ECO:0000313" key="9">
    <source>
        <dbReference type="Proteomes" id="UP001632037"/>
    </source>
</evidence>
<keyword evidence="4" id="KW-0808">Transferase</keyword>
<evidence type="ECO:0000313" key="8">
    <source>
        <dbReference type="EMBL" id="KAL3668306.1"/>
    </source>
</evidence>
<sequence length="115" mass="13505">MITWSHWVSISVSVKDEESYRTIELVPGGSDISVTDSNKHKYVKHRWQHLLVESVALQLQVFLRGLYEVIPRELLLLFDPEEFDFLLCGSEEIDVEDWEQHTVHSEGLHHHRSLK</sequence>
<comment type="caution">
    <text evidence="8">The sequence shown here is derived from an EMBL/GenBank/DDBJ whole genome shotgun (WGS) entry which is preliminary data.</text>
</comment>
<dbReference type="Pfam" id="PF00632">
    <property type="entry name" value="HECT"/>
    <property type="match status" value="1"/>
</dbReference>
<evidence type="ECO:0000256" key="1">
    <source>
        <dbReference type="ARBA" id="ARBA00000885"/>
    </source>
</evidence>
<dbReference type="EMBL" id="JBIMZQ010000011">
    <property type="protein sequence ID" value="KAL3668306.1"/>
    <property type="molecule type" value="Genomic_DNA"/>
</dbReference>
<dbReference type="AlphaFoldDB" id="A0ABD3FRJ0"/>
<evidence type="ECO:0000256" key="4">
    <source>
        <dbReference type="ARBA" id="ARBA00022679"/>
    </source>
</evidence>
<evidence type="ECO:0000256" key="5">
    <source>
        <dbReference type="ARBA" id="ARBA00022786"/>
    </source>
</evidence>
<dbReference type="InterPro" id="IPR035983">
    <property type="entry name" value="Hect_E3_ubiquitin_ligase"/>
</dbReference>
<keyword evidence="9" id="KW-1185">Reference proteome</keyword>
<name>A0ABD3FRJ0_9STRA</name>
<comment type="catalytic activity">
    <reaction evidence="1">
        <text>S-ubiquitinyl-[E2 ubiquitin-conjugating enzyme]-L-cysteine + [acceptor protein]-L-lysine = [E2 ubiquitin-conjugating enzyme]-L-cysteine + N(6)-ubiquitinyl-[acceptor protein]-L-lysine.</text>
        <dbReference type="EC" id="2.3.2.26"/>
    </reaction>
</comment>
<dbReference type="Proteomes" id="UP001632037">
    <property type="component" value="Unassembled WGS sequence"/>
</dbReference>
<keyword evidence="5 6" id="KW-0833">Ubl conjugation pathway</keyword>
<reference evidence="8 9" key="1">
    <citation type="submission" date="2024-09" db="EMBL/GenBank/DDBJ databases">
        <title>Genome sequencing and assembly of Phytophthora oleae, isolate VK10A, causative agent of rot of olive drupes.</title>
        <authorList>
            <person name="Conti Taguali S."/>
            <person name="Riolo M."/>
            <person name="La Spada F."/>
            <person name="Cacciola S.O."/>
            <person name="Dionisio G."/>
        </authorList>
    </citation>
    <scope>NUCLEOTIDE SEQUENCE [LARGE SCALE GENOMIC DNA]</scope>
    <source>
        <strain evidence="8 9">VK10A</strain>
    </source>
</reference>
<feature type="domain" description="HECT" evidence="7">
    <location>
        <begin position="24"/>
        <end position="115"/>
    </location>
</feature>
<evidence type="ECO:0000259" key="7">
    <source>
        <dbReference type="PROSITE" id="PS50237"/>
    </source>
</evidence>
<dbReference type="InterPro" id="IPR000569">
    <property type="entry name" value="HECT_dom"/>
</dbReference>
<evidence type="ECO:0000256" key="6">
    <source>
        <dbReference type="PROSITE-ProRule" id="PRU00104"/>
    </source>
</evidence>
<dbReference type="PANTHER" id="PTHR11254">
    <property type="entry name" value="HECT DOMAIN UBIQUITIN-PROTEIN LIGASE"/>
    <property type="match status" value="1"/>
</dbReference>
<proteinExistence type="predicted"/>
<accession>A0ABD3FRJ0</accession>
<evidence type="ECO:0000256" key="3">
    <source>
        <dbReference type="ARBA" id="ARBA00012485"/>
    </source>
</evidence>
<dbReference type="Gene3D" id="3.30.2160.10">
    <property type="entry name" value="Hect, E3 ligase catalytic domain"/>
    <property type="match status" value="1"/>
</dbReference>
<protein>
    <recommendedName>
        <fullName evidence="3">HECT-type E3 ubiquitin transferase</fullName>
        <ecNumber evidence="3">2.3.2.26</ecNumber>
    </recommendedName>
</protein>
<evidence type="ECO:0000256" key="2">
    <source>
        <dbReference type="ARBA" id="ARBA00004906"/>
    </source>
</evidence>
<comment type="pathway">
    <text evidence="2">Protein modification; protein ubiquitination.</text>
</comment>
<dbReference type="EC" id="2.3.2.26" evidence="3"/>
<dbReference type="Gene3D" id="3.90.1750.10">
    <property type="entry name" value="Hect, E3 ligase catalytic domains"/>
    <property type="match status" value="1"/>
</dbReference>
<dbReference type="InterPro" id="IPR050409">
    <property type="entry name" value="E3_ubiq-protein_ligase"/>
</dbReference>
<dbReference type="SUPFAM" id="SSF56204">
    <property type="entry name" value="Hect, E3 ligase catalytic domain"/>
    <property type="match status" value="1"/>
</dbReference>